<dbReference type="AlphaFoldDB" id="A0A0E3LFH4"/>
<evidence type="ECO:0000313" key="2">
    <source>
        <dbReference type="Proteomes" id="UP000033058"/>
    </source>
</evidence>
<dbReference type="EMBL" id="CP009509">
    <property type="protein sequence ID" value="AKB40776.1"/>
    <property type="molecule type" value="Genomic_DNA"/>
</dbReference>
<organism evidence="1 2">
    <name type="scientific">Methanosarcina mazei WWM610</name>
    <dbReference type="NCBI Taxonomy" id="1434117"/>
    <lineage>
        <taxon>Archaea</taxon>
        <taxon>Methanobacteriati</taxon>
        <taxon>Methanobacteriota</taxon>
        <taxon>Stenosarchaea group</taxon>
        <taxon>Methanomicrobia</taxon>
        <taxon>Methanosarcinales</taxon>
        <taxon>Methanosarcinaceae</taxon>
        <taxon>Methanosarcina</taxon>
    </lineage>
</organism>
<accession>A0A0E3LFH4</accession>
<dbReference type="Proteomes" id="UP000033058">
    <property type="component" value="Chromosome"/>
</dbReference>
<proteinExistence type="predicted"/>
<reference evidence="1 2" key="1">
    <citation type="submission" date="2014-07" db="EMBL/GenBank/DDBJ databases">
        <title>Methanogenic archaea and the global carbon cycle.</title>
        <authorList>
            <person name="Henriksen J.R."/>
            <person name="Luke J."/>
            <person name="Reinhart S."/>
            <person name="Benedict M.N."/>
            <person name="Youngblut N.D."/>
            <person name="Metcalf M.E."/>
            <person name="Whitaker R.J."/>
            <person name="Metcalf W.W."/>
        </authorList>
    </citation>
    <scope>NUCLEOTIDE SEQUENCE [LARGE SCALE GENOMIC DNA]</scope>
    <source>
        <strain evidence="1 2">WWM610</strain>
    </source>
</reference>
<protein>
    <recommendedName>
        <fullName evidence="3">DUF5348 domain-containing protein</fullName>
    </recommendedName>
</protein>
<name>A0A0E3LFH4_METMZ</name>
<dbReference type="HOGENOM" id="CLU_2629736_0_0_2"/>
<dbReference type="GeneID" id="24851498"/>
<evidence type="ECO:0008006" key="3">
    <source>
        <dbReference type="Google" id="ProtNLM"/>
    </source>
</evidence>
<gene>
    <name evidence="1" type="ORF">MSMAW_1785</name>
</gene>
<dbReference type="RefSeq" id="WP_015412847.1">
    <property type="nucleotide sequence ID" value="NZ_CP009509.1"/>
</dbReference>
<dbReference type="PATRIC" id="fig|1434117.4.peg.2272"/>
<evidence type="ECO:0000313" key="1">
    <source>
        <dbReference type="EMBL" id="AKB40776.1"/>
    </source>
</evidence>
<sequence length="77" mass="8814">MKRKFQSGNDYLVLYDCGTAFLRYGNSSPVKCDYYECGDFITIRLGGDTMQMRIEEGGISSFTGDRWEEIYPFDIAA</sequence>